<dbReference type="Gene3D" id="3.30.70.20">
    <property type="match status" value="2"/>
</dbReference>
<evidence type="ECO:0000259" key="1">
    <source>
        <dbReference type="PROSITE" id="PS51379"/>
    </source>
</evidence>
<dbReference type="GeneID" id="97548832"/>
<dbReference type="Proteomes" id="UP000245657">
    <property type="component" value="Unassembled WGS sequence"/>
</dbReference>
<protein>
    <recommendedName>
        <fullName evidence="1">4Fe-4S ferredoxin-type domain-containing protein</fullName>
    </recommendedName>
</protein>
<comment type="caution">
    <text evidence="2">The sequence shown here is derived from an EMBL/GenBank/DDBJ whole genome shotgun (WGS) entry which is preliminary data.</text>
</comment>
<dbReference type="AlphaFoldDB" id="A0A2V2N3I3"/>
<dbReference type="EMBL" id="QGMY01000001">
    <property type="protein sequence ID" value="PWR74734.1"/>
    <property type="molecule type" value="Genomic_DNA"/>
</dbReference>
<dbReference type="OrthoDB" id="23478at2157"/>
<dbReference type="GO" id="GO:0016491">
    <property type="term" value="F:oxidoreductase activity"/>
    <property type="evidence" value="ECO:0007669"/>
    <property type="project" value="UniProtKB-ARBA"/>
</dbReference>
<evidence type="ECO:0000313" key="2">
    <source>
        <dbReference type="EMBL" id="PWR74734.1"/>
    </source>
</evidence>
<name>A0A2V2N3I3_9EURY</name>
<feature type="domain" description="4Fe-4S ferredoxin-type" evidence="1">
    <location>
        <begin position="185"/>
        <end position="214"/>
    </location>
</feature>
<organism evidence="2 3">
    <name type="scientific">Methanospirillum lacunae</name>
    <dbReference type="NCBI Taxonomy" id="668570"/>
    <lineage>
        <taxon>Archaea</taxon>
        <taxon>Methanobacteriati</taxon>
        <taxon>Methanobacteriota</taxon>
        <taxon>Stenosarchaea group</taxon>
        <taxon>Methanomicrobia</taxon>
        <taxon>Methanomicrobiales</taxon>
        <taxon>Methanospirillaceae</taxon>
        <taxon>Methanospirillum</taxon>
    </lineage>
</organism>
<sequence>MDEFLQSYVKKYEQWRNDRDFSVSSRVISVNEAFFGSQRILALEQVIQVFKDSQEFALAECHCRVQYDRCNRPRETCLLIDDAAVRALEKKKALRITLEEARMVIRQANVHGLVLMTYYLPGKRINAICCCCPCCCHDLQLLLQYHRSDLVIGSDYIAETDTDRCISCGICVERCIFRARTMQDSHFTYDPTLCLGCGLCVSVCPEQATSMELNPRCDMI</sequence>
<dbReference type="InterPro" id="IPR017896">
    <property type="entry name" value="4Fe4S_Fe-S-bd"/>
</dbReference>
<evidence type="ECO:0000313" key="3">
    <source>
        <dbReference type="Proteomes" id="UP000245657"/>
    </source>
</evidence>
<dbReference type="Pfam" id="PF12838">
    <property type="entry name" value="Fer4_7"/>
    <property type="match status" value="1"/>
</dbReference>
<dbReference type="RefSeq" id="WP_109966934.1">
    <property type="nucleotide sequence ID" value="NZ_CP176093.1"/>
</dbReference>
<dbReference type="SUPFAM" id="SSF54862">
    <property type="entry name" value="4Fe-4S ferredoxins"/>
    <property type="match status" value="1"/>
</dbReference>
<feature type="domain" description="4Fe-4S ferredoxin-type" evidence="1">
    <location>
        <begin position="156"/>
        <end position="184"/>
    </location>
</feature>
<reference evidence="2 3" key="1">
    <citation type="submission" date="2018-05" db="EMBL/GenBank/DDBJ databases">
        <title>Draft genome of Methanospirillum lacunae Ki8-1.</title>
        <authorList>
            <person name="Dueholm M.S."/>
            <person name="Nielsen P.H."/>
            <person name="Bakmann L.F."/>
            <person name="Otzen D.E."/>
        </authorList>
    </citation>
    <scope>NUCLEOTIDE SEQUENCE [LARGE SCALE GENOMIC DNA]</scope>
    <source>
        <strain evidence="2 3">Ki8-1</strain>
    </source>
</reference>
<dbReference type="PROSITE" id="PS00198">
    <property type="entry name" value="4FE4S_FER_1"/>
    <property type="match status" value="1"/>
</dbReference>
<gene>
    <name evidence="2" type="ORF">DK846_00350</name>
</gene>
<dbReference type="InterPro" id="IPR017900">
    <property type="entry name" value="4Fe4S_Fe_S_CS"/>
</dbReference>
<accession>A0A2V2N3I3</accession>
<dbReference type="PROSITE" id="PS51379">
    <property type="entry name" value="4FE4S_FER_2"/>
    <property type="match status" value="2"/>
</dbReference>
<keyword evidence="3" id="KW-1185">Reference proteome</keyword>
<proteinExistence type="predicted"/>